<dbReference type="AlphaFoldDB" id="A0A180GSA9"/>
<reference evidence="3 4" key="3">
    <citation type="journal article" date="2017" name="G3 (Bethesda)">
        <title>Comparative analysis highlights variable genome content of wheat rusts and divergence of the mating loci.</title>
        <authorList>
            <person name="Cuomo C.A."/>
            <person name="Bakkeren G."/>
            <person name="Khalil H.B."/>
            <person name="Panwar V."/>
            <person name="Joly D."/>
            <person name="Linning R."/>
            <person name="Sakthikumar S."/>
            <person name="Song X."/>
            <person name="Adiconis X."/>
            <person name="Fan L."/>
            <person name="Goldberg J.M."/>
            <person name="Levin J.Z."/>
            <person name="Young S."/>
            <person name="Zeng Q."/>
            <person name="Anikster Y."/>
            <person name="Bruce M."/>
            <person name="Wang M."/>
            <person name="Yin C."/>
            <person name="McCallum B."/>
            <person name="Szabo L.J."/>
            <person name="Hulbert S."/>
            <person name="Chen X."/>
            <person name="Fellers J.P."/>
        </authorList>
    </citation>
    <scope>NUCLEOTIDE SEQUENCE</scope>
    <source>
        <strain evidence="4">Isolate 1-1 / race 1 (BBBD)</strain>
        <strain evidence="3">isolate 1-1 / race 1 (BBBD)</strain>
    </source>
</reference>
<accession>A0A180GSA9</accession>
<evidence type="ECO:0000313" key="2">
    <source>
        <dbReference type="EMBL" id="OAV95424.1"/>
    </source>
</evidence>
<dbReference type="STRING" id="630390.A0A180GSA9"/>
<proteinExistence type="predicted"/>
<sequence>MVTVTHCLGLDGSFQEQATFPKCWTLYKGIPDSESWAKQKLHATLTTRCTAKFFTSARSLSKSNEKGPWLCEEPVFKEFVASGKPAWRPIKGFCYQRLKDWLKRKLLCQDFEDLLKAPLQYARQDGVIRDIWDGTVWKTFKFPSTASEPYTSTSGNLVFSLYVDWFNPHGNKIDHIYNILQPLVTDFLEFANGVVLKETSHFPSGRTICAIMLPLIVNLPELRKVAGFASHSATLFCSLCKLTRPQINNFDPSQFPPREHEEHIEWARKWLDSPDSMRRNAIVKEKGVCYSPLNELPYWRPLEYSRKKHEADLKKLRKMQPSKQGPMFEVLLQMRTQSKKRPAEDDDHPAKHQLMTENVLALASTRRMHSRQASVSSQATINPRKDKEGSRASRQSHGKSLASEVDTHDKEESTPDRELDDQMPHLLTKELECVRQAIEKTCLPSWVDRLPLQLGAASAGSLKAAEWGILKLVKIVHITHLLSHRMITAANLSSICEAIREYRKHTLANWPKVNSKPNIHILQHFPEVIERFGPPAASAAWAQERLNGLLGKTKINNHPG</sequence>
<dbReference type="PANTHER" id="PTHR46579:SF2">
    <property type="entry name" value="C2H2-TYPE DOMAIN-CONTAINING PROTEIN"/>
    <property type="match status" value="1"/>
</dbReference>
<protein>
    <submittedName>
        <fullName evidence="2 3">Uncharacterized protein</fullName>
    </submittedName>
</protein>
<dbReference type="VEuPathDB" id="FungiDB:PTTG_26673"/>
<reference evidence="2" key="1">
    <citation type="submission" date="2009-11" db="EMBL/GenBank/DDBJ databases">
        <authorList>
            <consortium name="The Broad Institute Genome Sequencing Platform"/>
            <person name="Ward D."/>
            <person name="Feldgarden M."/>
            <person name="Earl A."/>
            <person name="Young S.K."/>
            <person name="Zeng Q."/>
            <person name="Koehrsen M."/>
            <person name="Alvarado L."/>
            <person name="Berlin A."/>
            <person name="Bochicchio J."/>
            <person name="Borenstein D."/>
            <person name="Chapman S.B."/>
            <person name="Chen Z."/>
            <person name="Engels R."/>
            <person name="Freedman E."/>
            <person name="Gellesch M."/>
            <person name="Goldberg J."/>
            <person name="Griggs A."/>
            <person name="Gujja S."/>
            <person name="Heilman E."/>
            <person name="Heiman D."/>
            <person name="Hepburn T."/>
            <person name="Howarth C."/>
            <person name="Jen D."/>
            <person name="Larson L."/>
            <person name="Lewis B."/>
            <person name="Mehta T."/>
            <person name="Park D."/>
            <person name="Pearson M."/>
            <person name="Roberts A."/>
            <person name="Saif S."/>
            <person name="Shea T."/>
            <person name="Shenoy N."/>
            <person name="Sisk P."/>
            <person name="Stolte C."/>
            <person name="Sykes S."/>
            <person name="Thomson T."/>
            <person name="Walk T."/>
            <person name="White J."/>
            <person name="Yandava C."/>
            <person name="Izard J."/>
            <person name="Baranova O.V."/>
            <person name="Blanton J.M."/>
            <person name="Tanner A.C."/>
            <person name="Dewhirst F.E."/>
            <person name="Haas B."/>
            <person name="Nusbaum C."/>
            <person name="Birren B."/>
        </authorList>
    </citation>
    <scope>NUCLEOTIDE SEQUENCE [LARGE SCALE GENOMIC DNA]</scope>
    <source>
        <strain evidence="2">1-1 BBBD Race 1</strain>
    </source>
</reference>
<dbReference type="PANTHER" id="PTHR46579">
    <property type="entry name" value="F5/8 TYPE C DOMAIN-CONTAINING PROTEIN-RELATED"/>
    <property type="match status" value="1"/>
</dbReference>
<reference evidence="2" key="2">
    <citation type="submission" date="2016-05" db="EMBL/GenBank/DDBJ databases">
        <title>Comparative analysis highlights variable genome content of wheat rusts and divergence of the mating loci.</title>
        <authorList>
            <person name="Cuomo C.A."/>
            <person name="Bakkeren G."/>
            <person name="Szabo L."/>
            <person name="Khalil H."/>
            <person name="Joly D."/>
            <person name="Goldberg J."/>
            <person name="Young S."/>
            <person name="Zeng Q."/>
            <person name="Fellers J."/>
        </authorList>
    </citation>
    <scope>NUCLEOTIDE SEQUENCE [LARGE SCALE GENOMIC DNA]</scope>
    <source>
        <strain evidence="2">1-1 BBBD Race 1</strain>
    </source>
</reference>
<organism evidence="2">
    <name type="scientific">Puccinia triticina (isolate 1-1 / race 1 (BBBD))</name>
    <name type="common">Brown leaf rust fungus</name>
    <dbReference type="NCBI Taxonomy" id="630390"/>
    <lineage>
        <taxon>Eukaryota</taxon>
        <taxon>Fungi</taxon>
        <taxon>Dikarya</taxon>
        <taxon>Basidiomycota</taxon>
        <taxon>Pucciniomycotina</taxon>
        <taxon>Pucciniomycetes</taxon>
        <taxon>Pucciniales</taxon>
        <taxon>Pucciniaceae</taxon>
        <taxon>Puccinia</taxon>
    </lineage>
</organism>
<dbReference type="OrthoDB" id="2507659at2759"/>
<feature type="compositionally biased region" description="Basic and acidic residues" evidence="1">
    <location>
        <begin position="405"/>
        <end position="420"/>
    </location>
</feature>
<name>A0A180GSA9_PUCT1</name>
<dbReference type="EMBL" id="ADAS02000029">
    <property type="protein sequence ID" value="OAV95424.1"/>
    <property type="molecule type" value="Genomic_DNA"/>
</dbReference>
<evidence type="ECO:0000313" key="4">
    <source>
        <dbReference type="Proteomes" id="UP000005240"/>
    </source>
</evidence>
<evidence type="ECO:0000256" key="1">
    <source>
        <dbReference type="SAM" id="MobiDB-lite"/>
    </source>
</evidence>
<feature type="compositionally biased region" description="Polar residues" evidence="1">
    <location>
        <begin position="371"/>
        <end position="381"/>
    </location>
</feature>
<keyword evidence="4" id="KW-1185">Reference proteome</keyword>
<dbReference type="EnsemblFungi" id="PTTG_26673-t43_1">
    <property type="protein sequence ID" value="PTTG_26673-t43_1-p1"/>
    <property type="gene ID" value="PTTG_26673"/>
</dbReference>
<gene>
    <name evidence="2" type="ORF">PTTG_26673</name>
</gene>
<reference evidence="3" key="4">
    <citation type="submission" date="2025-05" db="UniProtKB">
        <authorList>
            <consortium name="EnsemblFungi"/>
        </authorList>
    </citation>
    <scope>IDENTIFICATION</scope>
    <source>
        <strain evidence="3">isolate 1-1 / race 1 (BBBD)</strain>
    </source>
</reference>
<dbReference type="Proteomes" id="UP000005240">
    <property type="component" value="Unassembled WGS sequence"/>
</dbReference>
<feature type="region of interest" description="Disordered" evidence="1">
    <location>
        <begin position="364"/>
        <end position="420"/>
    </location>
</feature>
<evidence type="ECO:0000313" key="3">
    <source>
        <dbReference type="EnsemblFungi" id="PTTG_26673-t43_1-p1"/>
    </source>
</evidence>